<gene>
    <name evidence="3" type="ORF">A9Q02_15230</name>
</gene>
<dbReference type="InterPro" id="IPR011044">
    <property type="entry name" value="Quino_amine_DH_bsu"/>
</dbReference>
<dbReference type="Gene3D" id="3.30.1920.20">
    <property type="match status" value="1"/>
</dbReference>
<comment type="caution">
    <text evidence="3">The sequence shown here is derived from an EMBL/GenBank/DDBJ whole genome shotgun (WGS) entry which is preliminary data.</text>
</comment>
<dbReference type="NCBIfam" id="NF047446">
    <property type="entry name" value="barrel_OmpL47"/>
    <property type="match status" value="1"/>
</dbReference>
<organism evidence="3 4">
    <name type="scientific">Candidatus Chloroploca asiatica</name>
    <dbReference type="NCBI Taxonomy" id="1506545"/>
    <lineage>
        <taxon>Bacteria</taxon>
        <taxon>Bacillati</taxon>
        <taxon>Chloroflexota</taxon>
        <taxon>Chloroflexia</taxon>
        <taxon>Chloroflexales</taxon>
        <taxon>Chloroflexineae</taxon>
        <taxon>Oscillochloridaceae</taxon>
        <taxon>Candidatus Chloroploca</taxon>
    </lineage>
</organism>
<name>A0A2H3L834_9CHLR</name>
<proteinExistence type="predicted"/>
<evidence type="ECO:0000313" key="3">
    <source>
        <dbReference type="EMBL" id="PDV98453.1"/>
    </source>
</evidence>
<dbReference type="InterPro" id="IPR036179">
    <property type="entry name" value="Ig-like_dom_sf"/>
</dbReference>
<dbReference type="Gene3D" id="2.60.40.10">
    <property type="entry name" value="Immunoglobulins"/>
    <property type="match status" value="1"/>
</dbReference>
<dbReference type="Pfam" id="PF03372">
    <property type="entry name" value="Exo_endo_phos"/>
    <property type="match status" value="1"/>
</dbReference>
<accession>A0A2H3L834</accession>
<dbReference type="InterPro" id="IPR047971">
    <property type="entry name" value="ExeM-like"/>
</dbReference>
<dbReference type="InterPro" id="IPR036691">
    <property type="entry name" value="Endo/exonu/phosph_ase_sf"/>
</dbReference>
<dbReference type="GO" id="GO:0003824">
    <property type="term" value="F:catalytic activity"/>
    <property type="evidence" value="ECO:0007669"/>
    <property type="project" value="InterPro"/>
</dbReference>
<dbReference type="InterPro" id="IPR044023">
    <property type="entry name" value="Ig_7"/>
</dbReference>
<evidence type="ECO:0000259" key="2">
    <source>
        <dbReference type="PROSITE" id="PS50835"/>
    </source>
</evidence>
<dbReference type="Pfam" id="PF19081">
    <property type="entry name" value="Ig_7"/>
    <property type="match status" value="1"/>
</dbReference>
<dbReference type="Proteomes" id="UP000220922">
    <property type="component" value="Unassembled WGS sequence"/>
</dbReference>
<keyword evidence="4" id="KW-1185">Reference proteome</keyword>
<reference evidence="3 4" key="1">
    <citation type="submission" date="2016-05" db="EMBL/GenBank/DDBJ databases">
        <authorList>
            <person name="Lavstsen T."/>
            <person name="Jespersen J.S."/>
        </authorList>
    </citation>
    <scope>NUCLEOTIDE SEQUENCE [LARGE SCALE GENOMIC DNA]</scope>
    <source>
        <strain evidence="3 4">B7-9</strain>
    </source>
</reference>
<evidence type="ECO:0000313" key="4">
    <source>
        <dbReference type="Proteomes" id="UP000220922"/>
    </source>
</evidence>
<dbReference type="PANTHER" id="PTHR42834:SF1">
    <property type="entry name" value="ENDONUCLEASE_EXONUCLEASE_PHOSPHATASE FAMILY PROTEIN (AFU_ORTHOLOGUE AFUA_3G09210)"/>
    <property type="match status" value="1"/>
</dbReference>
<dbReference type="PROSITE" id="PS50835">
    <property type="entry name" value="IG_LIKE"/>
    <property type="match status" value="1"/>
</dbReference>
<dbReference type="InterPro" id="IPR058094">
    <property type="entry name" value="Ig-like_OmpL47-like"/>
</dbReference>
<dbReference type="SUPFAM" id="SSF48726">
    <property type="entry name" value="Immunoglobulin"/>
    <property type="match status" value="1"/>
</dbReference>
<dbReference type="PANTHER" id="PTHR42834">
    <property type="entry name" value="ENDONUCLEASE/EXONUCLEASE/PHOSPHATASE FAMILY PROTEIN (AFU_ORTHOLOGUE AFUA_3G09210)"/>
    <property type="match status" value="1"/>
</dbReference>
<feature type="region of interest" description="Disordered" evidence="1">
    <location>
        <begin position="1463"/>
        <end position="1486"/>
    </location>
</feature>
<dbReference type="SUPFAM" id="SSF56219">
    <property type="entry name" value="DNase I-like"/>
    <property type="match status" value="1"/>
</dbReference>
<sequence>MALARHRRRTAGIRLVSSLGLLLALLVSIIGFAPASVFATTTFTQWTFNSVPSDGNTATGTLDPATGAGTAALVGGTTAAFASGTAGNGSSDPAATDNSGWNVTTFAAQGAGNETRGVQFNVSTVGRQNIVVSWDQRHSNTASRFVRFQYSTDGINFTNVESLFEATSGDRWFNGRTVNLAGLPGVNNNPNFAFRMVAAFAPGSSDYVASNATSNYGTTGTWRFDMVTVIGEPLASGPEAPVITTEPQSQSIADGTTATLTVAATGTAPLSYQWYQGTAPDTTNPVGENSATFTTPALNATTSYWVRVSNEVGSVDSQTATLTVTVPTPICEQAFVPIYAIQGNGNSAAVTGNVTTQGIVVGNFQGPTPALRGFYLQDSVGDGDPTTSDGIFVFNGDAVSVQLGQLVRITGTAGEFQDQTQISSVSSIIDCGVSATITPTDVMMPFPDAVNGVPYLERYEGMLVRFPQQLFATEFFQLGRFGQIVMSSGDRLRQPTNVVEPGAAAIALQAANNLNRIIVDDNLNNQNPDPILFGRGGQPLSASNTLRGGDSATGMVGVMTYGWAGNAASPNNYRLRPVGALGGGVPDFQPTNPRPTARPEVGGSLKVSAFNVLNYFLTIDTTTSSTVGDCGPLQNADCRGADSLLEFERQRTKLVQALLKLDADILGLIEIENTPGVSPEGDLASALNTALGANIYRYVDTGIIGTDAIRVGFLYKQTSVQPVGDFAVLDAASFVNPFNAATDRNRPALAQTFREIATGGELTVVVNHLKSKGSACGPGDDDLTDGQGNCNGTRTAAALALMEWIATDPTGSGDTDWLIIGDLNAYAKEDPIAVIEEFGFVNLIERFGGADAYSYVFDGQWGYLDYALASPSLVEQVVGTDEYHINADEPSVLDYNVEFKIANQIESLFAPDEFRTSDHDPVLIGLNLTRPNSPPALSALATYDTGLGDRGAEIISVSGDRAVLSNAGDGSIDLLDLSALPDLSLIQRVQFAELANLTSVAIHPTKDLFVAVTGNSNPRSGRVFVFRLSDGMPLVQFIVGLDAASPDGRQPDSVEISPDGRFAVIAIEAEQVSATDDGGAGALVVMDLSAFDPANPDPSVLTVSTVEFPDIAGVPGVSIGRTHGDASGAAITNAPGTIEPEGIAFAPDSQTVFVALQENNAIARLSLVDPLPTILSTDNIFGLGQVALLTDRTNDGIYNPNELLVAFREPDGIRAVEIDGTLYLITADEGDTRPNPRGGRTISIFNANTGAFVADLGNQLANLANQYGVYPDNRSPNGGVEPEMLDVIRVNGRVLVAVGLERANAMAFVDITMPTAPQAFGLVRTGLAPEGIKLIERAGQLFALSANEVSGTVTVATVPVNAPNITLGYTEATPRSFGLGAIDRDGSDILTLDLHVTPAGIGTLSSSAGLSDLGGGFYRATGNTATLNAISRNLVFTSALGARGTATVNASLSDGINPAATGTISFEDRTPDVTPPTTTASTSGERNPLCPSDCFAGSATVTLNAEDDRSGVNTIWYRVGEADFAPYTNPFAITTEGANVVEFFATDKAGNREAVQSIVVKVSNFPARAVLDNFDRADGRLGSNWRGATQRDQYRLSDGVVSVGKGGLATWRTPPFGSNQEAFMRLSTLNPTSAHHTLALKVRGQSHAILVSYDAPGQQISVEALVPGRGWRSVASYPVTLQPGALLGARAFADGTIAVYADCLLLGTADTRTVAGNTYVSQGGQIGVWFMNAAGAAFDHFGGGNLP</sequence>
<dbReference type="CDD" id="cd10283">
    <property type="entry name" value="MnuA_DNase1-like"/>
    <property type="match status" value="1"/>
</dbReference>
<dbReference type="NCBIfam" id="NF033681">
    <property type="entry name" value="ExeM_NucH_DNase"/>
    <property type="match status" value="1"/>
</dbReference>
<dbReference type="CDD" id="cd04486">
    <property type="entry name" value="YhcR_OBF_like"/>
    <property type="match status" value="1"/>
</dbReference>
<dbReference type="InterPro" id="IPR007110">
    <property type="entry name" value="Ig-like_dom"/>
</dbReference>
<dbReference type="Gene3D" id="3.60.10.10">
    <property type="entry name" value="Endonuclease/exonuclease/phosphatase"/>
    <property type="match status" value="1"/>
</dbReference>
<dbReference type="InterPro" id="IPR013783">
    <property type="entry name" value="Ig-like_fold"/>
</dbReference>
<protein>
    <recommendedName>
        <fullName evidence="2">Ig-like domain-containing protein</fullName>
    </recommendedName>
</protein>
<dbReference type="EMBL" id="LYXE01000099">
    <property type="protein sequence ID" value="PDV98453.1"/>
    <property type="molecule type" value="Genomic_DNA"/>
</dbReference>
<dbReference type="InterPro" id="IPR005135">
    <property type="entry name" value="Endo/exonuclease/phosphatase"/>
</dbReference>
<dbReference type="SUPFAM" id="SSF50969">
    <property type="entry name" value="YVTN repeat-like/Quinoprotein amine dehydrogenase"/>
    <property type="match status" value="1"/>
</dbReference>
<feature type="domain" description="Ig-like" evidence="2">
    <location>
        <begin position="241"/>
        <end position="323"/>
    </location>
</feature>
<evidence type="ECO:0000256" key="1">
    <source>
        <dbReference type="SAM" id="MobiDB-lite"/>
    </source>
</evidence>